<keyword evidence="3" id="KW-1185">Reference proteome</keyword>
<comment type="caution">
    <text evidence="2">The sequence shown here is derived from an EMBL/GenBank/DDBJ whole genome shotgun (WGS) entry which is preliminary data.</text>
</comment>
<evidence type="ECO:0000313" key="2">
    <source>
        <dbReference type="EMBL" id="MBM6919652.1"/>
    </source>
</evidence>
<sequence>MTIRENLDLIDDILDAAWTVPLSGGRCVVDIEKIREALDDIRLNMPSELKQARTIVDDRKIIIDDARKEAESKLKIAEERAKKLVDTSEIVKQSQQRAKEILAQANTQSREIKRAANEYVENILKNAEELLINSLQEIKTTRQAVRKPAAAPAVPSPEIKSPETKHDVRDSEHTEKTK</sequence>
<protein>
    <submittedName>
        <fullName evidence="2">ATPase</fullName>
    </submittedName>
</protein>
<dbReference type="RefSeq" id="WP_204443615.1">
    <property type="nucleotide sequence ID" value="NZ_JACJKY010000001.1"/>
</dbReference>
<feature type="region of interest" description="Disordered" evidence="1">
    <location>
        <begin position="143"/>
        <end position="178"/>
    </location>
</feature>
<dbReference type="EMBL" id="JACJKY010000001">
    <property type="protein sequence ID" value="MBM6919652.1"/>
    <property type="molecule type" value="Genomic_DNA"/>
</dbReference>
<accession>A0A938X2L2</accession>
<gene>
    <name evidence="2" type="ORF">H6A12_00515</name>
</gene>
<reference evidence="2" key="2">
    <citation type="journal article" date="2021" name="Sci. Rep.">
        <title>The distribution of antibiotic resistance genes in chicken gut microbiota commensals.</title>
        <authorList>
            <person name="Juricova H."/>
            <person name="Matiasovicova J."/>
            <person name="Kubasova T."/>
            <person name="Cejkova D."/>
            <person name="Rychlik I."/>
        </authorList>
    </citation>
    <scope>NUCLEOTIDE SEQUENCE</scope>
    <source>
        <strain evidence="2">An559</strain>
    </source>
</reference>
<evidence type="ECO:0000313" key="3">
    <source>
        <dbReference type="Proteomes" id="UP000774750"/>
    </source>
</evidence>
<dbReference type="AlphaFoldDB" id="A0A938X2L2"/>
<proteinExistence type="predicted"/>
<organism evidence="2 3">
    <name type="scientific">Merdimmobilis hominis</name>
    <dbReference type="NCBI Taxonomy" id="2897707"/>
    <lineage>
        <taxon>Bacteria</taxon>
        <taxon>Bacillati</taxon>
        <taxon>Bacillota</taxon>
        <taxon>Clostridia</taxon>
        <taxon>Eubacteriales</taxon>
        <taxon>Oscillospiraceae</taxon>
        <taxon>Merdimmobilis</taxon>
    </lineage>
</organism>
<reference evidence="2" key="1">
    <citation type="submission" date="2020-08" db="EMBL/GenBank/DDBJ databases">
        <authorList>
            <person name="Cejkova D."/>
            <person name="Kubasova T."/>
            <person name="Jahodarova E."/>
            <person name="Rychlik I."/>
        </authorList>
    </citation>
    <scope>NUCLEOTIDE SEQUENCE</scope>
    <source>
        <strain evidence="2">An559</strain>
    </source>
</reference>
<evidence type="ECO:0000256" key="1">
    <source>
        <dbReference type="SAM" id="MobiDB-lite"/>
    </source>
</evidence>
<name>A0A938X2L2_9FIRM</name>
<feature type="compositionally biased region" description="Low complexity" evidence="1">
    <location>
        <begin position="148"/>
        <end position="157"/>
    </location>
</feature>
<dbReference type="Proteomes" id="UP000774750">
    <property type="component" value="Unassembled WGS sequence"/>
</dbReference>
<feature type="compositionally biased region" description="Basic and acidic residues" evidence="1">
    <location>
        <begin position="160"/>
        <end position="178"/>
    </location>
</feature>